<comment type="caution">
    <text evidence="1">The sequence shown here is derived from an EMBL/GenBank/DDBJ whole genome shotgun (WGS) entry which is preliminary data.</text>
</comment>
<evidence type="ECO:0008006" key="3">
    <source>
        <dbReference type="Google" id="ProtNLM"/>
    </source>
</evidence>
<gene>
    <name evidence="1" type="ORF">A3A33_01570</name>
</gene>
<evidence type="ECO:0000313" key="1">
    <source>
        <dbReference type="EMBL" id="OGN29993.1"/>
    </source>
</evidence>
<dbReference type="AlphaFoldDB" id="A0A1F8GX64"/>
<proteinExistence type="predicted"/>
<dbReference type="EMBL" id="MGKP01000001">
    <property type="protein sequence ID" value="OGN29993.1"/>
    <property type="molecule type" value="Genomic_DNA"/>
</dbReference>
<protein>
    <recommendedName>
        <fullName evidence="3">Glycosyltransferase 2-like domain-containing protein</fullName>
    </recommendedName>
</protein>
<organism evidence="1 2">
    <name type="scientific">Candidatus Yanofskybacteria bacterium RIFCSPLOWO2_01_FULL_49_25</name>
    <dbReference type="NCBI Taxonomy" id="1802701"/>
    <lineage>
        <taxon>Bacteria</taxon>
        <taxon>Candidatus Yanofskyibacteriota</taxon>
    </lineage>
</organism>
<name>A0A1F8GX64_9BACT</name>
<dbReference type="STRING" id="1802701.A3A33_01570"/>
<accession>A0A1F8GX64</accession>
<reference evidence="1 2" key="1">
    <citation type="journal article" date="2016" name="Nat. Commun.">
        <title>Thousands of microbial genomes shed light on interconnected biogeochemical processes in an aquifer system.</title>
        <authorList>
            <person name="Anantharaman K."/>
            <person name="Brown C.T."/>
            <person name="Hug L.A."/>
            <person name="Sharon I."/>
            <person name="Castelle C.J."/>
            <person name="Probst A.J."/>
            <person name="Thomas B.C."/>
            <person name="Singh A."/>
            <person name="Wilkins M.J."/>
            <person name="Karaoz U."/>
            <person name="Brodie E.L."/>
            <person name="Williams K.H."/>
            <person name="Hubbard S.S."/>
            <person name="Banfield J.F."/>
        </authorList>
    </citation>
    <scope>NUCLEOTIDE SEQUENCE [LARGE SCALE GENOMIC DNA]</scope>
</reference>
<sequence length="269" mass="31313">MDTNSSRNNCAVIISSFDGFADIWEPFFTLFFRYWPDCPFPVYLITNQKKYRNVRVRSLAIGEDRDWARNTRAALASVPEDYFVWLLDDCFFMKPVDSGHIMRLLEFLKTRHAATIRLFPAPPPDESFPNDLNIGRISKDADNRISLGGGLWNKDSMLALIRDGENPWQTEINGTIRSREFDQEFFCVNAPVFHYPEGGAIIRGKWNHEAIPLLRKEGIRIDFNNRSVDTKRATRSRIDHLRKTAVAQVLKKVPLIGWILRYLYRRSIK</sequence>
<evidence type="ECO:0000313" key="2">
    <source>
        <dbReference type="Proteomes" id="UP000179047"/>
    </source>
</evidence>
<dbReference type="Proteomes" id="UP000179047">
    <property type="component" value="Unassembled WGS sequence"/>
</dbReference>